<dbReference type="Pfam" id="PF13041">
    <property type="entry name" value="PPR_2"/>
    <property type="match status" value="2"/>
</dbReference>
<feature type="repeat" description="PPR" evidence="2">
    <location>
        <begin position="56"/>
        <end position="90"/>
    </location>
</feature>
<dbReference type="EMBL" id="JADCNM010000005">
    <property type="protein sequence ID" value="KAG0483076.1"/>
    <property type="molecule type" value="Genomic_DNA"/>
</dbReference>
<evidence type="ECO:0008006" key="5">
    <source>
        <dbReference type="Google" id="ProtNLM"/>
    </source>
</evidence>
<dbReference type="PROSITE" id="PS51375">
    <property type="entry name" value="PPR"/>
    <property type="match status" value="4"/>
</dbReference>
<organism evidence="3 4">
    <name type="scientific">Vanilla planifolia</name>
    <name type="common">Vanilla</name>
    <dbReference type="NCBI Taxonomy" id="51239"/>
    <lineage>
        <taxon>Eukaryota</taxon>
        <taxon>Viridiplantae</taxon>
        <taxon>Streptophyta</taxon>
        <taxon>Embryophyta</taxon>
        <taxon>Tracheophyta</taxon>
        <taxon>Spermatophyta</taxon>
        <taxon>Magnoliopsida</taxon>
        <taxon>Liliopsida</taxon>
        <taxon>Asparagales</taxon>
        <taxon>Orchidaceae</taxon>
        <taxon>Vanilloideae</taxon>
        <taxon>Vanilleae</taxon>
        <taxon>Vanilla</taxon>
    </lineage>
</organism>
<dbReference type="NCBIfam" id="TIGR00756">
    <property type="entry name" value="PPR"/>
    <property type="match status" value="4"/>
</dbReference>
<evidence type="ECO:0000313" key="4">
    <source>
        <dbReference type="Proteomes" id="UP000639772"/>
    </source>
</evidence>
<dbReference type="AlphaFoldDB" id="A0A835R5I4"/>
<evidence type="ECO:0000313" key="3">
    <source>
        <dbReference type="EMBL" id="KAG0483076.1"/>
    </source>
</evidence>
<proteinExistence type="predicted"/>
<evidence type="ECO:0000256" key="1">
    <source>
        <dbReference type="ARBA" id="ARBA00022737"/>
    </source>
</evidence>
<dbReference type="PANTHER" id="PTHR24015">
    <property type="entry name" value="OS07G0578800 PROTEIN-RELATED"/>
    <property type="match status" value="1"/>
</dbReference>
<name>A0A835R5I4_VANPL</name>
<evidence type="ECO:0000256" key="2">
    <source>
        <dbReference type="PROSITE-ProRule" id="PRU00708"/>
    </source>
</evidence>
<dbReference type="Gene3D" id="1.25.40.10">
    <property type="entry name" value="Tetratricopeptide repeat domain"/>
    <property type="match status" value="4"/>
</dbReference>
<dbReference type="FunFam" id="1.25.40.10:FF:000344">
    <property type="entry name" value="Pentatricopeptide repeat-containing protein"/>
    <property type="match status" value="1"/>
</dbReference>
<accession>A0A835R5I4</accession>
<protein>
    <recommendedName>
        <fullName evidence="5">Pentatricopeptide repeat-containing protein</fullName>
    </recommendedName>
</protein>
<dbReference type="InterPro" id="IPR046960">
    <property type="entry name" value="PPR_At4g14850-like_plant"/>
</dbReference>
<dbReference type="Pfam" id="PF01535">
    <property type="entry name" value="PPR"/>
    <property type="match status" value="1"/>
</dbReference>
<gene>
    <name evidence="3" type="ORF">HPP92_011160</name>
</gene>
<dbReference type="GO" id="GO:0003723">
    <property type="term" value="F:RNA binding"/>
    <property type="evidence" value="ECO:0007669"/>
    <property type="project" value="InterPro"/>
</dbReference>
<dbReference type="Proteomes" id="UP000639772">
    <property type="component" value="Unassembled WGS sequence"/>
</dbReference>
<feature type="repeat" description="PPR" evidence="2">
    <location>
        <begin position="157"/>
        <end position="191"/>
    </location>
</feature>
<reference evidence="3 4" key="1">
    <citation type="journal article" date="2020" name="Nat. Food">
        <title>A phased Vanilla planifolia genome enables genetic improvement of flavour and production.</title>
        <authorList>
            <person name="Hasing T."/>
            <person name="Tang H."/>
            <person name="Brym M."/>
            <person name="Khazi F."/>
            <person name="Huang T."/>
            <person name="Chambers A.H."/>
        </authorList>
    </citation>
    <scope>NUCLEOTIDE SEQUENCE [LARGE SCALE GENOMIC DNA]</scope>
    <source>
        <tissue evidence="3">Leaf</tissue>
    </source>
</reference>
<keyword evidence="1" id="KW-0677">Repeat</keyword>
<dbReference type="PANTHER" id="PTHR24015:SF2025">
    <property type="entry name" value="REPEAT-CONTAINING PROTEIN, PUTATIVE-RELATED"/>
    <property type="match status" value="1"/>
</dbReference>
<dbReference type="InterPro" id="IPR011990">
    <property type="entry name" value="TPR-like_helical_dom_sf"/>
</dbReference>
<dbReference type="GO" id="GO:0009451">
    <property type="term" value="P:RNA modification"/>
    <property type="evidence" value="ECO:0007669"/>
    <property type="project" value="InterPro"/>
</dbReference>
<feature type="repeat" description="PPR" evidence="2">
    <location>
        <begin position="259"/>
        <end position="293"/>
    </location>
</feature>
<comment type="caution">
    <text evidence="3">The sequence shown here is derived from an EMBL/GenBank/DDBJ whole genome shotgun (WGS) entry which is preliminary data.</text>
</comment>
<dbReference type="FunFam" id="1.25.40.10:FF:000361">
    <property type="entry name" value="Pentatricopeptide repeat-containing protein chloroplastic"/>
    <property type="match status" value="1"/>
</dbReference>
<dbReference type="InterPro" id="IPR002885">
    <property type="entry name" value="PPR_rpt"/>
</dbReference>
<sequence>MLMLNHFYRSSKKLSVFALQCPPVPNLRCPSRAFSNSILDSTGCADNLFGETPLRDHKSCNALIKTYTAKSQFFEALTIFKWMQNTNLRPDRFALSAVMKAAGVLSIDVLGESLHSFALKTRYTVFLVVEKALMHMYARFGAVDDSCLVFEDITTKDPVSWNVMLAGYARMRLYMVAMDMHHEMHASGVNITIVTIAVILPVCAKLKFLEYGQSLHAYILKMGMELETLVGNALVSFYSKCGRVLDDAWIVFDMIPYKDVISWNSLIAGLSENGYISEALNLFYQMFQMDVMPNDATIVSILPICSLLENGWLYGKEIHGYALRSEFDKDLSVCNALMIHYLKVGDVTGAEYLFQKMKRRDLVTWNTLISGYAMNGWLSEAMIMFHNLFKSGMEPDSVTFISILPCCAQLLDLEEGRRSIVTFLDMISLAKIHYWEMHLLTFMGNVANWTKHFCALRG</sequence>
<dbReference type="OrthoDB" id="1904892at2759"/>
<feature type="repeat" description="PPR" evidence="2">
    <location>
        <begin position="361"/>
        <end position="395"/>
    </location>
</feature>